<dbReference type="SUPFAM" id="SSF53474">
    <property type="entry name" value="alpha/beta-Hydrolases"/>
    <property type="match status" value="1"/>
</dbReference>
<dbReference type="EMBL" id="BLLK01000051">
    <property type="protein sequence ID" value="GFH55935.1"/>
    <property type="molecule type" value="Genomic_DNA"/>
</dbReference>
<organism evidence="1 2">
    <name type="scientific">Chaetoceros tenuissimus</name>
    <dbReference type="NCBI Taxonomy" id="426638"/>
    <lineage>
        <taxon>Eukaryota</taxon>
        <taxon>Sar</taxon>
        <taxon>Stramenopiles</taxon>
        <taxon>Ochrophyta</taxon>
        <taxon>Bacillariophyta</taxon>
        <taxon>Coscinodiscophyceae</taxon>
        <taxon>Chaetocerotophycidae</taxon>
        <taxon>Chaetocerotales</taxon>
        <taxon>Chaetocerotaceae</taxon>
        <taxon>Chaetoceros</taxon>
    </lineage>
</organism>
<evidence type="ECO:0000313" key="2">
    <source>
        <dbReference type="Proteomes" id="UP001054902"/>
    </source>
</evidence>
<proteinExistence type="predicted"/>
<dbReference type="Proteomes" id="UP001054902">
    <property type="component" value="Unassembled WGS sequence"/>
</dbReference>
<dbReference type="InterPro" id="IPR029058">
    <property type="entry name" value="AB_hydrolase_fold"/>
</dbReference>
<reference evidence="1 2" key="1">
    <citation type="journal article" date="2021" name="Sci. Rep.">
        <title>The genome of the diatom Chaetoceros tenuissimus carries an ancient integrated fragment of an extant virus.</title>
        <authorList>
            <person name="Hongo Y."/>
            <person name="Kimura K."/>
            <person name="Takaki Y."/>
            <person name="Yoshida Y."/>
            <person name="Baba S."/>
            <person name="Kobayashi G."/>
            <person name="Nagasaki K."/>
            <person name="Hano T."/>
            <person name="Tomaru Y."/>
        </authorList>
    </citation>
    <scope>NUCLEOTIDE SEQUENCE [LARGE SCALE GENOMIC DNA]</scope>
    <source>
        <strain evidence="1 2">NIES-3715</strain>
    </source>
</reference>
<protein>
    <recommendedName>
        <fullName evidence="3">Lecithin:cholesterol acyltransferase</fullName>
    </recommendedName>
</protein>
<comment type="caution">
    <text evidence="1">The sequence shown here is derived from an EMBL/GenBank/DDBJ whole genome shotgun (WGS) entry which is preliminary data.</text>
</comment>
<evidence type="ECO:0000313" key="1">
    <source>
        <dbReference type="EMBL" id="GFH55935.1"/>
    </source>
</evidence>
<dbReference type="Gene3D" id="3.40.50.1820">
    <property type="entry name" value="alpha/beta hydrolase"/>
    <property type="match status" value="1"/>
</dbReference>
<accession>A0AAD3D3C4</accession>
<dbReference type="AlphaFoldDB" id="A0AAD3D3C4"/>
<sequence length="420" mass="47200">MSKPLVIFVPGLYSSTLKSDASCFQPDSFDIPSSLLKSVLLGNRGHANLTLPITWSPDENGVFKQDQDDIYADGPMKAAQPKFFQRLELLAENDHIDLHYVPWDWRRSFEEAEEVISSKILSICKDDDRKAILITHSTGAMLTWPTINAHPELFTTWINAAGCLLLASNLFAKEYFEGWPVPGAEFINILGKKAFFTFTGPYAYFPIKGEVWGGDGVGDLITTEGKIIGNYAGGNNDGIDLHDIETWKEYKMGIYGWKGELGQEVTPEEELHLKHSLEVGKRFREKFLFRNGREYTPSALQKPLSSYFHIKIICYGNDQFDTHSAYEIDMESKKIDVSESKVKAKGDGTLYTKNWSKVPGGLDVEVVLSDPTSGHVPLLDDDNLHKIMVDNFFPDDDVRKAEALSLLELEVTEADENQSE</sequence>
<gene>
    <name evidence="1" type="ORF">CTEN210_12411</name>
</gene>
<name>A0AAD3D3C4_9STRA</name>
<keyword evidence="2" id="KW-1185">Reference proteome</keyword>
<evidence type="ECO:0008006" key="3">
    <source>
        <dbReference type="Google" id="ProtNLM"/>
    </source>
</evidence>